<dbReference type="PANTHER" id="PTHR39741:SF14">
    <property type="entry name" value="F-BOX DOMAIN-CONTAINING PROTEIN"/>
    <property type="match status" value="1"/>
</dbReference>
<name>A0ABD3SAE5_9LAMI</name>
<reference evidence="1 2" key="1">
    <citation type="submission" date="2024-12" db="EMBL/GenBank/DDBJ databases">
        <title>The unique morphological basis and parallel evolutionary history of personate flowers in Penstemon.</title>
        <authorList>
            <person name="Depatie T.H."/>
            <person name="Wessinger C.A."/>
        </authorList>
    </citation>
    <scope>NUCLEOTIDE SEQUENCE [LARGE SCALE GENOMIC DNA]</scope>
    <source>
        <strain evidence="1">WTNN_2</strain>
        <tissue evidence="1">Leaf</tissue>
    </source>
</reference>
<dbReference type="PANTHER" id="PTHR39741">
    <property type="entry name" value="F-BOX DOMAIN CONTAINING PROTEIN, EXPRESSED"/>
    <property type="match status" value="1"/>
</dbReference>
<dbReference type="InterPro" id="IPR055336">
    <property type="entry name" value="At4g00755-like"/>
</dbReference>
<sequence length="271" mass="30839">MDCKKAKSRIDFLQYLETDISVSIMSFLHDPADLVRASSVSHTFGTDLVMIENGFAKELCLKTFSGCSNILCTRDHEVYANLLYALQSSEFYVIYGIMKGIYKCASSTNNYLLSYTPPGLWAIDKFCVRPCPAEGSPIVYSANSVRFIIGHAKSPRENETDPITDDEVEWTYTSPEFPMKQEHKVQAFKLSQPVLFLDGYLKIELLGRVQTPQKDGLFYIWINISVDPFSPCCESFVICDQTIHVFVQFPSLFHVIPSTKQKQKEPKRGYM</sequence>
<keyword evidence="2" id="KW-1185">Reference proteome</keyword>
<protein>
    <recommendedName>
        <fullName evidence="3">F-box protein</fullName>
    </recommendedName>
</protein>
<proteinExistence type="predicted"/>
<evidence type="ECO:0000313" key="2">
    <source>
        <dbReference type="Proteomes" id="UP001634393"/>
    </source>
</evidence>
<dbReference type="Proteomes" id="UP001634393">
    <property type="component" value="Unassembled WGS sequence"/>
</dbReference>
<dbReference type="AlphaFoldDB" id="A0ABD3SAE5"/>
<dbReference type="EMBL" id="JBJXBP010000007">
    <property type="protein sequence ID" value="KAL3821427.1"/>
    <property type="molecule type" value="Genomic_DNA"/>
</dbReference>
<accession>A0ABD3SAE5</accession>
<dbReference type="SUPFAM" id="SSF81383">
    <property type="entry name" value="F-box domain"/>
    <property type="match status" value="1"/>
</dbReference>
<dbReference type="Gene3D" id="1.20.1280.50">
    <property type="match status" value="1"/>
</dbReference>
<dbReference type="InterPro" id="IPR036047">
    <property type="entry name" value="F-box-like_dom_sf"/>
</dbReference>
<evidence type="ECO:0000313" key="1">
    <source>
        <dbReference type="EMBL" id="KAL3821427.1"/>
    </source>
</evidence>
<gene>
    <name evidence="1" type="ORF">ACJIZ3_007332</name>
</gene>
<organism evidence="1 2">
    <name type="scientific">Penstemon smallii</name>
    <dbReference type="NCBI Taxonomy" id="265156"/>
    <lineage>
        <taxon>Eukaryota</taxon>
        <taxon>Viridiplantae</taxon>
        <taxon>Streptophyta</taxon>
        <taxon>Embryophyta</taxon>
        <taxon>Tracheophyta</taxon>
        <taxon>Spermatophyta</taxon>
        <taxon>Magnoliopsida</taxon>
        <taxon>eudicotyledons</taxon>
        <taxon>Gunneridae</taxon>
        <taxon>Pentapetalae</taxon>
        <taxon>asterids</taxon>
        <taxon>lamiids</taxon>
        <taxon>Lamiales</taxon>
        <taxon>Plantaginaceae</taxon>
        <taxon>Cheloneae</taxon>
        <taxon>Penstemon</taxon>
    </lineage>
</organism>
<comment type="caution">
    <text evidence="1">The sequence shown here is derived from an EMBL/GenBank/DDBJ whole genome shotgun (WGS) entry which is preliminary data.</text>
</comment>
<evidence type="ECO:0008006" key="3">
    <source>
        <dbReference type="Google" id="ProtNLM"/>
    </source>
</evidence>